<protein>
    <submittedName>
        <fullName evidence="2">Uncharacterized protein</fullName>
    </submittedName>
</protein>
<proteinExistence type="predicted"/>
<evidence type="ECO:0000313" key="3">
    <source>
        <dbReference type="Proteomes" id="UP000830671"/>
    </source>
</evidence>
<evidence type="ECO:0000313" key="2">
    <source>
        <dbReference type="EMBL" id="UQC91174.1"/>
    </source>
</evidence>
<dbReference type="GeneID" id="73350636"/>
<dbReference type="AlphaFoldDB" id="A0A9Q8T8G9"/>
<dbReference type="Proteomes" id="UP000830671">
    <property type="component" value="Chromosome 9"/>
</dbReference>
<feature type="region of interest" description="Disordered" evidence="1">
    <location>
        <begin position="250"/>
        <end position="276"/>
    </location>
</feature>
<reference evidence="2" key="1">
    <citation type="journal article" date="2021" name="Mol. Plant Microbe Interact.">
        <title>Complete Genome Sequence of the Plant-Pathogenic Fungus Colletotrichum lupini.</title>
        <authorList>
            <person name="Baroncelli R."/>
            <person name="Pensec F."/>
            <person name="Da Lio D."/>
            <person name="Boufleur T."/>
            <person name="Vicente I."/>
            <person name="Sarrocco S."/>
            <person name="Picot A."/>
            <person name="Baraldi E."/>
            <person name="Sukno S."/>
            <person name="Thon M."/>
            <person name="Le Floch G."/>
        </authorList>
    </citation>
    <scope>NUCLEOTIDE SEQUENCE</scope>
    <source>
        <strain evidence="2">IMI 504893</strain>
    </source>
</reference>
<feature type="region of interest" description="Disordered" evidence="1">
    <location>
        <begin position="90"/>
        <end position="122"/>
    </location>
</feature>
<sequence>MNAAPAAIKLKYKLRIVNREPSSLRATAAIQAVAFYSQPPLTPLLNWARKQTVLPLKSRQSRDSQDRMNEGFPGLTRDAVEVVEEGNTRFMSHEGGQYTSDPDGKAARTTSSGTGESLDRKISVHHLGEQPYTDSMEPMSRHQMNEMRTRETCPSWRAHALSDVAMLSRTSGSAWFEWRWKSTAVMLGGPVTSWPVTDAMDGRGIGCRCSLSGGKHLLELMLASDLCVAVALSAVHLILLMHNVNAGPGSSRKGITLMPQGSGKKDSSRPHSTAPGLVTDVVSLERSYVSNIASSRYHLSTHAPKRASQPRRKTAICNDTYHEPTTKRNGIEARLLQTRG</sequence>
<organism evidence="2 3">
    <name type="scientific">Colletotrichum lupini</name>
    <dbReference type="NCBI Taxonomy" id="145971"/>
    <lineage>
        <taxon>Eukaryota</taxon>
        <taxon>Fungi</taxon>
        <taxon>Dikarya</taxon>
        <taxon>Ascomycota</taxon>
        <taxon>Pezizomycotina</taxon>
        <taxon>Sordariomycetes</taxon>
        <taxon>Hypocreomycetidae</taxon>
        <taxon>Glomerellales</taxon>
        <taxon>Glomerellaceae</taxon>
        <taxon>Colletotrichum</taxon>
        <taxon>Colletotrichum acutatum species complex</taxon>
    </lineage>
</organism>
<keyword evidence="3" id="KW-1185">Reference proteome</keyword>
<dbReference type="RefSeq" id="XP_049152773.1">
    <property type="nucleotide sequence ID" value="XM_049295626.1"/>
</dbReference>
<evidence type="ECO:0000256" key="1">
    <source>
        <dbReference type="SAM" id="MobiDB-lite"/>
    </source>
</evidence>
<dbReference type="EMBL" id="CP019481">
    <property type="protein sequence ID" value="UQC91174.1"/>
    <property type="molecule type" value="Genomic_DNA"/>
</dbReference>
<name>A0A9Q8T8G9_9PEZI</name>
<accession>A0A9Q8T8G9</accession>
<dbReference type="KEGG" id="clup:CLUP02_16708"/>
<gene>
    <name evidence="2" type="ORF">CLUP02_16708</name>
</gene>